<feature type="domain" description="LysR substrate-binding" evidence="5">
    <location>
        <begin position="6"/>
        <end position="101"/>
    </location>
</feature>
<reference evidence="6 7" key="1">
    <citation type="submission" date="2021-01" db="EMBL/GenBank/DDBJ databases">
        <title>Draft genomes of Rhodovulum sulfidophilum.</title>
        <authorList>
            <person name="Guzman M.S."/>
        </authorList>
    </citation>
    <scope>NUCLEOTIDE SEQUENCE [LARGE SCALE GENOMIC DNA]</scope>
    <source>
        <strain evidence="6 7">AB35</strain>
    </source>
</reference>
<dbReference type="RefSeq" id="WP_202250450.1">
    <property type="nucleotide sequence ID" value="NZ_JAESJG010000026.1"/>
</dbReference>
<dbReference type="PANTHER" id="PTHR30346">
    <property type="entry name" value="TRANSCRIPTIONAL DUAL REGULATOR HCAR-RELATED"/>
    <property type="match status" value="1"/>
</dbReference>
<dbReference type="Pfam" id="PF03466">
    <property type="entry name" value="LysR_substrate"/>
    <property type="match status" value="1"/>
</dbReference>
<comment type="similarity">
    <text evidence="1">Belongs to the LysR transcriptional regulatory family.</text>
</comment>
<evidence type="ECO:0000313" key="6">
    <source>
        <dbReference type="EMBL" id="MBL3610941.1"/>
    </source>
</evidence>
<proteinExistence type="inferred from homology"/>
<dbReference type="InterPro" id="IPR005119">
    <property type="entry name" value="LysR_subst-bd"/>
</dbReference>
<sequence>MAAAGKYGRLRIGIHALIPDSFLAGLVAQYRAEHPGSEVEVTEGTGCDAVMQLREDRLNVAFVIGKLELPGCHTRPKRTEPLVAVLPDGHALPDNRQPLGPIWSARPSLFVMAAPACRCRTISFCASQGAGLSRRSCAST</sequence>
<accession>A0ABS1RXW3</accession>
<dbReference type="SUPFAM" id="SSF53850">
    <property type="entry name" value="Periplasmic binding protein-like II"/>
    <property type="match status" value="1"/>
</dbReference>
<dbReference type="Gene3D" id="3.40.190.10">
    <property type="entry name" value="Periplasmic binding protein-like II"/>
    <property type="match status" value="2"/>
</dbReference>
<dbReference type="Proteomes" id="UP000604473">
    <property type="component" value="Unassembled WGS sequence"/>
</dbReference>
<evidence type="ECO:0000256" key="1">
    <source>
        <dbReference type="ARBA" id="ARBA00009437"/>
    </source>
</evidence>
<dbReference type="PANTHER" id="PTHR30346:SF28">
    <property type="entry name" value="HTH-TYPE TRANSCRIPTIONAL REGULATOR CYNR"/>
    <property type="match status" value="1"/>
</dbReference>
<name>A0ABS1RXW3_RHOSU</name>
<keyword evidence="3" id="KW-0238">DNA-binding</keyword>
<keyword evidence="7" id="KW-1185">Reference proteome</keyword>
<protein>
    <recommendedName>
        <fullName evidence="5">LysR substrate-binding domain-containing protein</fullName>
    </recommendedName>
</protein>
<evidence type="ECO:0000256" key="2">
    <source>
        <dbReference type="ARBA" id="ARBA00023015"/>
    </source>
</evidence>
<keyword evidence="2" id="KW-0805">Transcription regulation</keyword>
<evidence type="ECO:0000259" key="5">
    <source>
        <dbReference type="Pfam" id="PF03466"/>
    </source>
</evidence>
<gene>
    <name evidence="6" type="ORF">JMM60_19505</name>
</gene>
<comment type="caution">
    <text evidence="6">The sequence shown here is derived from an EMBL/GenBank/DDBJ whole genome shotgun (WGS) entry which is preliminary data.</text>
</comment>
<evidence type="ECO:0000313" key="7">
    <source>
        <dbReference type="Proteomes" id="UP000604473"/>
    </source>
</evidence>
<organism evidence="6 7">
    <name type="scientific">Rhodovulum sulfidophilum</name>
    <name type="common">Rhodobacter sulfidophilus</name>
    <dbReference type="NCBI Taxonomy" id="35806"/>
    <lineage>
        <taxon>Bacteria</taxon>
        <taxon>Pseudomonadati</taxon>
        <taxon>Pseudomonadota</taxon>
        <taxon>Alphaproteobacteria</taxon>
        <taxon>Rhodobacterales</taxon>
        <taxon>Paracoccaceae</taxon>
        <taxon>Rhodovulum</taxon>
    </lineage>
</organism>
<evidence type="ECO:0000256" key="3">
    <source>
        <dbReference type="ARBA" id="ARBA00023125"/>
    </source>
</evidence>
<evidence type="ECO:0000256" key="4">
    <source>
        <dbReference type="ARBA" id="ARBA00023163"/>
    </source>
</evidence>
<keyword evidence="4" id="KW-0804">Transcription</keyword>
<dbReference type="EMBL" id="JAESJJ010000039">
    <property type="protein sequence ID" value="MBL3610941.1"/>
    <property type="molecule type" value="Genomic_DNA"/>
</dbReference>